<organism evidence="2 3">
    <name type="scientific">Vandammella animalimorsus</name>
    <dbReference type="NCBI Taxonomy" id="2029117"/>
    <lineage>
        <taxon>Bacteria</taxon>
        <taxon>Pseudomonadati</taxon>
        <taxon>Pseudomonadota</taxon>
        <taxon>Betaproteobacteria</taxon>
        <taxon>Burkholderiales</taxon>
        <taxon>Comamonadaceae</taxon>
        <taxon>Vandammella</taxon>
    </lineage>
</organism>
<evidence type="ECO:0000256" key="1">
    <source>
        <dbReference type="SAM" id="MobiDB-lite"/>
    </source>
</evidence>
<gene>
    <name evidence="2" type="ORF">CK623_13520</name>
</gene>
<dbReference type="RefSeq" id="WP_095557882.1">
    <property type="nucleotide sequence ID" value="NZ_NSJD01000036.1"/>
</dbReference>
<feature type="region of interest" description="Disordered" evidence="1">
    <location>
        <begin position="134"/>
        <end position="164"/>
    </location>
</feature>
<feature type="compositionally biased region" description="Low complexity" evidence="1">
    <location>
        <begin position="146"/>
        <end position="161"/>
    </location>
</feature>
<sequence length="239" mass="25653">MNAPYSPALSAQRSPSPRHLAAAGAALLALALSACDLRGATSGAIAYPDDTAITKALRIDWDSDPAGQQAQALLHTLGGPGASVRYRIHRVIAQPVGFLVQYDAVVQLQQDGAQSLQQFQRQLAAQLAQQAQQAQQSAAKGKGDNAPAAPGQQAPQPSGDPGKAELQKAIEQLRITQAEQAQALDNMLQNMQQCYQERHKGDEVVLMARLRAHLWPERNQGWYAEKIAAPDMQIACLPL</sequence>
<name>A0A2A2AJI0_9BURK</name>
<dbReference type="EMBL" id="NSJD01000036">
    <property type="protein sequence ID" value="PAT37881.1"/>
    <property type="molecule type" value="Genomic_DNA"/>
</dbReference>
<comment type="caution">
    <text evidence="2">The sequence shown here is derived from an EMBL/GenBank/DDBJ whole genome shotgun (WGS) entry which is preliminary data.</text>
</comment>
<evidence type="ECO:0000313" key="3">
    <source>
        <dbReference type="Proteomes" id="UP000218644"/>
    </source>
</evidence>
<reference evidence="2 3" key="1">
    <citation type="submission" date="2017-08" db="EMBL/GenBank/DDBJ databases">
        <title>WGS of Clinical strains of the CDC Group NO-1 linked to zoonotic infections in humans.</title>
        <authorList>
            <person name="Bernier A.-M."/>
            <person name="Bernard K."/>
        </authorList>
    </citation>
    <scope>NUCLEOTIDE SEQUENCE [LARGE SCALE GENOMIC DNA]</scope>
    <source>
        <strain evidence="2 3">NML79-0751</strain>
    </source>
</reference>
<evidence type="ECO:0000313" key="2">
    <source>
        <dbReference type="EMBL" id="PAT37881.1"/>
    </source>
</evidence>
<dbReference type="AlphaFoldDB" id="A0A2A2AJI0"/>
<accession>A0A2A2AJI0</accession>
<dbReference type="Proteomes" id="UP000218644">
    <property type="component" value="Unassembled WGS sequence"/>
</dbReference>
<protein>
    <submittedName>
        <fullName evidence="2">Uncharacterized protein</fullName>
    </submittedName>
</protein>
<proteinExistence type="predicted"/>